<dbReference type="Pfam" id="PF03845">
    <property type="entry name" value="Spore_permease"/>
    <property type="match status" value="1"/>
</dbReference>
<keyword evidence="4" id="KW-0309">Germination</keyword>
<name>A0A268A8V9_9BACI</name>
<evidence type="ECO:0000256" key="8">
    <source>
        <dbReference type="SAM" id="Phobius"/>
    </source>
</evidence>
<proteinExistence type="inferred from homology"/>
<gene>
    <name evidence="9" type="ORF">CHH64_13525</name>
</gene>
<comment type="caution">
    <text evidence="9">The sequence shown here is derived from an EMBL/GenBank/DDBJ whole genome shotgun (WGS) entry which is preliminary data.</text>
</comment>
<keyword evidence="3" id="KW-0813">Transport</keyword>
<evidence type="ECO:0000256" key="2">
    <source>
        <dbReference type="ARBA" id="ARBA00007998"/>
    </source>
</evidence>
<dbReference type="NCBIfam" id="TIGR00912">
    <property type="entry name" value="2A0309"/>
    <property type="match status" value="1"/>
</dbReference>
<feature type="transmembrane region" description="Helical" evidence="8">
    <location>
        <begin position="342"/>
        <end position="360"/>
    </location>
</feature>
<feature type="transmembrane region" description="Helical" evidence="8">
    <location>
        <begin position="193"/>
        <end position="211"/>
    </location>
</feature>
<reference evidence="9 10" key="1">
    <citation type="submission" date="2017-07" db="EMBL/GenBank/DDBJ databases">
        <title>Isolation and whole genome analysis of endospore-forming bacteria from heroin.</title>
        <authorList>
            <person name="Kalinowski J."/>
            <person name="Ahrens B."/>
            <person name="Al-Dilaimi A."/>
            <person name="Winkler A."/>
            <person name="Wibberg D."/>
            <person name="Schleenbecker U."/>
            <person name="Ruckert C."/>
            <person name="Wolfel R."/>
            <person name="Grass G."/>
        </authorList>
    </citation>
    <scope>NUCLEOTIDE SEQUENCE [LARGE SCALE GENOMIC DNA]</scope>
    <source>
        <strain evidence="9 10">7528</strain>
    </source>
</reference>
<dbReference type="PANTHER" id="PTHR34975:SF2">
    <property type="entry name" value="SPORE GERMINATION PROTEIN A2"/>
    <property type="match status" value="1"/>
</dbReference>
<dbReference type="Proteomes" id="UP000216013">
    <property type="component" value="Unassembled WGS sequence"/>
</dbReference>
<keyword evidence="6 8" id="KW-1133">Transmembrane helix</keyword>
<sequence>MKMAKSDTQQKITLSQLAYIFIQSQIGVDILNLSTVLHREVGADGWITLLIGGVISIFFVLMILHISRCFPGEGLFDILKSIFGRKLGSVAGFGYYVYFLVVAIYLLTSFGELINEWLLPETPILVLYVLMLICALYTISGGVTLIAKVFTFFAVILFLISVLFLFGFVDAKFIYMLPIGQASFSGYIEGIRVTLYSLSSYVLLLLFLPYAQGSYKKKARTLVGANLIVIFFYLYTVIVSFAHFGSNQIDHVSQPVLYMLRTADSVIITRIDIFVLSLWTVFAMTAFAAYLYGAERAFAKIPMPKKKMLNVYTASIIVLAVSYWSGLNEENFRVVIDFQDKITEYFTVLIPVLLFLLSFLRRKDKQKEAAQ</sequence>
<evidence type="ECO:0008006" key="11">
    <source>
        <dbReference type="Google" id="ProtNLM"/>
    </source>
</evidence>
<accession>A0A268A8V9</accession>
<keyword evidence="5 8" id="KW-0812">Transmembrane</keyword>
<keyword evidence="7 8" id="KW-0472">Membrane</keyword>
<dbReference type="EMBL" id="NPBV01000022">
    <property type="protein sequence ID" value="PAD20555.1"/>
    <property type="molecule type" value="Genomic_DNA"/>
</dbReference>
<feature type="transmembrane region" description="Helical" evidence="8">
    <location>
        <begin position="309"/>
        <end position="327"/>
    </location>
</feature>
<feature type="transmembrane region" description="Helical" evidence="8">
    <location>
        <begin position="12"/>
        <end position="33"/>
    </location>
</feature>
<evidence type="ECO:0000256" key="6">
    <source>
        <dbReference type="ARBA" id="ARBA00022989"/>
    </source>
</evidence>
<feature type="transmembrane region" description="Helical" evidence="8">
    <location>
        <begin position="149"/>
        <end position="169"/>
    </location>
</feature>
<evidence type="ECO:0000256" key="3">
    <source>
        <dbReference type="ARBA" id="ARBA00022448"/>
    </source>
</evidence>
<evidence type="ECO:0000256" key="7">
    <source>
        <dbReference type="ARBA" id="ARBA00023136"/>
    </source>
</evidence>
<evidence type="ECO:0000313" key="10">
    <source>
        <dbReference type="Proteomes" id="UP000216013"/>
    </source>
</evidence>
<protein>
    <recommendedName>
        <fullName evidence="11">Spore germination protein (Amino acid permease)</fullName>
    </recommendedName>
</protein>
<comment type="similarity">
    <text evidence="2">Belongs to the amino acid-polyamine-organocation (APC) superfamily. Spore germination protein (SGP) (TC 2.A.3.9) family.</text>
</comment>
<evidence type="ECO:0000313" key="9">
    <source>
        <dbReference type="EMBL" id="PAD20555.1"/>
    </source>
</evidence>
<feature type="transmembrane region" description="Helical" evidence="8">
    <location>
        <begin position="87"/>
        <end position="111"/>
    </location>
</feature>
<evidence type="ECO:0000256" key="4">
    <source>
        <dbReference type="ARBA" id="ARBA00022544"/>
    </source>
</evidence>
<feature type="transmembrane region" description="Helical" evidence="8">
    <location>
        <begin position="223"/>
        <end position="245"/>
    </location>
</feature>
<comment type="subcellular location">
    <subcellularLocation>
        <location evidence="1">Membrane</location>
        <topology evidence="1">Multi-pass membrane protein</topology>
    </subcellularLocation>
</comment>
<evidence type="ECO:0000256" key="1">
    <source>
        <dbReference type="ARBA" id="ARBA00004141"/>
    </source>
</evidence>
<dbReference type="AlphaFoldDB" id="A0A268A8V9"/>
<dbReference type="GO" id="GO:0016020">
    <property type="term" value="C:membrane"/>
    <property type="evidence" value="ECO:0007669"/>
    <property type="project" value="UniProtKB-SubCell"/>
</dbReference>
<feature type="transmembrane region" description="Helical" evidence="8">
    <location>
        <begin position="45"/>
        <end position="66"/>
    </location>
</feature>
<dbReference type="Gene3D" id="1.20.1740.10">
    <property type="entry name" value="Amino acid/polyamine transporter I"/>
    <property type="match status" value="1"/>
</dbReference>
<feature type="transmembrane region" description="Helical" evidence="8">
    <location>
        <begin position="265"/>
        <end position="288"/>
    </location>
</feature>
<dbReference type="InterPro" id="IPR004761">
    <property type="entry name" value="Spore_GerAB"/>
</dbReference>
<dbReference type="PANTHER" id="PTHR34975">
    <property type="entry name" value="SPORE GERMINATION PROTEIN A2"/>
    <property type="match status" value="1"/>
</dbReference>
<feature type="transmembrane region" description="Helical" evidence="8">
    <location>
        <begin position="117"/>
        <end position="137"/>
    </location>
</feature>
<evidence type="ECO:0000256" key="5">
    <source>
        <dbReference type="ARBA" id="ARBA00022692"/>
    </source>
</evidence>
<dbReference type="GO" id="GO:0009847">
    <property type="term" value="P:spore germination"/>
    <property type="evidence" value="ECO:0007669"/>
    <property type="project" value="InterPro"/>
</dbReference>
<organism evidence="9 10">
    <name type="scientific">Terribacillus saccharophilus</name>
    <dbReference type="NCBI Taxonomy" id="361277"/>
    <lineage>
        <taxon>Bacteria</taxon>
        <taxon>Bacillati</taxon>
        <taxon>Bacillota</taxon>
        <taxon>Bacilli</taxon>
        <taxon>Bacillales</taxon>
        <taxon>Bacillaceae</taxon>
        <taxon>Terribacillus</taxon>
    </lineage>
</organism>